<dbReference type="CDD" id="cd05259">
    <property type="entry name" value="PCBER_SDR_a"/>
    <property type="match status" value="1"/>
</dbReference>
<dbReference type="GO" id="GO:0016491">
    <property type="term" value="F:oxidoreductase activity"/>
    <property type="evidence" value="ECO:0007669"/>
    <property type="project" value="UniProtKB-KW"/>
</dbReference>
<gene>
    <name evidence="4" type="ORF">UA08_00333</name>
</gene>
<organism evidence="4 5">
    <name type="scientific">Talaromyces atroroseus</name>
    <dbReference type="NCBI Taxonomy" id="1441469"/>
    <lineage>
        <taxon>Eukaryota</taxon>
        <taxon>Fungi</taxon>
        <taxon>Dikarya</taxon>
        <taxon>Ascomycota</taxon>
        <taxon>Pezizomycotina</taxon>
        <taxon>Eurotiomycetes</taxon>
        <taxon>Eurotiomycetidae</taxon>
        <taxon>Eurotiales</taxon>
        <taxon>Trichocomaceae</taxon>
        <taxon>Talaromyces</taxon>
        <taxon>Talaromyces sect. Trachyspermi</taxon>
    </lineage>
</organism>
<dbReference type="InterPro" id="IPR008030">
    <property type="entry name" value="NmrA-like"/>
</dbReference>
<evidence type="ECO:0000259" key="3">
    <source>
        <dbReference type="Pfam" id="PF05368"/>
    </source>
</evidence>
<dbReference type="EMBL" id="LFMY01000001">
    <property type="protein sequence ID" value="OKL64152.1"/>
    <property type="molecule type" value="Genomic_DNA"/>
</dbReference>
<protein>
    <recommendedName>
        <fullName evidence="3">NmrA-like domain-containing protein</fullName>
    </recommendedName>
</protein>
<dbReference type="OrthoDB" id="9974981at2759"/>
<reference evidence="4 5" key="1">
    <citation type="submission" date="2015-06" db="EMBL/GenBank/DDBJ databases">
        <title>Talaromyces atroroseus IBT 11181 draft genome.</title>
        <authorList>
            <person name="Rasmussen K.B."/>
            <person name="Rasmussen S."/>
            <person name="Petersen B."/>
            <person name="Sicheritz-Ponten T."/>
            <person name="Mortensen U.H."/>
            <person name="Thrane U."/>
        </authorList>
    </citation>
    <scope>NUCLEOTIDE SEQUENCE [LARGE SCALE GENOMIC DNA]</scope>
    <source>
        <strain evidence="4 5">IBT 11181</strain>
    </source>
</reference>
<dbReference type="AlphaFoldDB" id="A0A225ARE0"/>
<dbReference type="Proteomes" id="UP000214365">
    <property type="component" value="Unassembled WGS sequence"/>
</dbReference>
<name>A0A225ARE0_TALAT</name>
<proteinExistence type="predicted"/>
<dbReference type="Pfam" id="PF05368">
    <property type="entry name" value="NmrA"/>
    <property type="match status" value="1"/>
</dbReference>
<evidence type="ECO:0000313" key="5">
    <source>
        <dbReference type="Proteomes" id="UP000214365"/>
    </source>
</evidence>
<dbReference type="SUPFAM" id="SSF51735">
    <property type="entry name" value="NAD(P)-binding Rossmann-fold domains"/>
    <property type="match status" value="1"/>
</dbReference>
<dbReference type="PANTHER" id="PTHR47706">
    <property type="entry name" value="NMRA-LIKE FAMILY PROTEIN"/>
    <property type="match status" value="1"/>
</dbReference>
<dbReference type="Gene3D" id="3.90.25.10">
    <property type="entry name" value="UDP-galactose 4-epimerase, domain 1"/>
    <property type="match status" value="1"/>
</dbReference>
<evidence type="ECO:0000256" key="2">
    <source>
        <dbReference type="ARBA" id="ARBA00023002"/>
    </source>
</evidence>
<dbReference type="InterPro" id="IPR036291">
    <property type="entry name" value="NAD(P)-bd_dom_sf"/>
</dbReference>
<dbReference type="Gene3D" id="3.40.50.720">
    <property type="entry name" value="NAD(P)-binding Rossmann-like Domain"/>
    <property type="match status" value="1"/>
</dbReference>
<evidence type="ECO:0000313" key="4">
    <source>
        <dbReference type="EMBL" id="OKL64152.1"/>
    </source>
</evidence>
<dbReference type="RefSeq" id="XP_020124273.1">
    <property type="nucleotide sequence ID" value="XM_020260128.1"/>
</dbReference>
<evidence type="ECO:0000256" key="1">
    <source>
        <dbReference type="ARBA" id="ARBA00022857"/>
    </source>
</evidence>
<dbReference type="PANTHER" id="PTHR47706:SF1">
    <property type="entry name" value="CIPA-LIKE, PUTATIVE (AFU_ORTHOLOGUE AFUA_1G12460)-RELATED"/>
    <property type="match status" value="1"/>
</dbReference>
<sequence length="307" mass="33325">MSIKTVAVAGGTGSLGDFIVKSLVSSGFDVTVLIRNASSSRKIESLPVQVKKRTVDYTSHEILVSALQGIDAVVSLLNGPGLDFQPAIVEAAIETGVSRFLPSEFGANTFSPKAAEIPIFKGKIAFQKYLKTKVDQNPTLSYSLIIHGPLFDFCLAQGLLCDLKNRQMTVYDGGDNRFSTTCITDLGTVVSGVLKHPEETKNRAIFVEGANLSQNELLRIVEKVTEGKWITTDENLSDLNQAMHTELRKDSPNASVFVPGFLRVAIFGGSAYGSNLREHTPGLDNDLVGLDEYTKNDLEERVRSIVA</sequence>
<keyword evidence="2" id="KW-0560">Oxidoreductase</keyword>
<keyword evidence="1" id="KW-0521">NADP</keyword>
<keyword evidence="5" id="KW-1185">Reference proteome</keyword>
<feature type="domain" description="NmrA-like" evidence="3">
    <location>
        <begin position="4"/>
        <end position="227"/>
    </location>
</feature>
<comment type="caution">
    <text evidence="4">The sequence shown here is derived from an EMBL/GenBank/DDBJ whole genome shotgun (WGS) entry which is preliminary data.</text>
</comment>
<dbReference type="GeneID" id="31000088"/>
<dbReference type="InterPro" id="IPR051609">
    <property type="entry name" value="NmrA/Isoflavone_reductase-like"/>
</dbReference>
<accession>A0A225ARE0</accession>
<dbReference type="STRING" id="1441469.A0A225ARE0"/>
<dbReference type="InterPro" id="IPR045312">
    <property type="entry name" value="PCBER-like"/>
</dbReference>